<evidence type="ECO:0000313" key="1">
    <source>
        <dbReference type="EMBL" id="AQT42427.1"/>
    </source>
</evidence>
<dbReference type="KEGG" id="bapa:BBC0178_009380"/>
<dbReference type="Pfam" id="PF10707">
    <property type="entry name" value="YrbL-PhoP_reg"/>
    <property type="match status" value="1"/>
</dbReference>
<sequence length="210" mass="24379">MKHILTLSDKKPLFEGLTRSVYINEQNPDYLIKIPSPAWRKKIAGFSRLRQLRKAIDINSPNTREIREYMRHFTDPDMAENEKHLMQIAGIVSTDIGWGLLVKAEKDSSGSYAKPFGHYQNDIPKYRQEIEDFIHWVKTTSIICYDLKFDNILLSSRNGKSTLVLVDGIGETGLFPLRAWCQKYNRAKNIHELHEFTDALAPFLDLKNRK</sequence>
<proteinExistence type="predicted"/>
<gene>
    <name evidence="1" type="ORF">BBC0178_009380</name>
</gene>
<keyword evidence="2" id="KW-1185">Reference proteome</keyword>
<name>A0A1U9MAV7_9HYPH</name>
<dbReference type="AlphaFoldDB" id="A0A1U9MAV7"/>
<dbReference type="RefSeq" id="WP_078039386.1">
    <property type="nucleotide sequence ID" value="NZ_CP015820.1"/>
</dbReference>
<dbReference type="InterPro" id="IPR019647">
    <property type="entry name" value="PhoP_reg_network_YrbL"/>
</dbReference>
<dbReference type="OrthoDB" id="7925566at2"/>
<organism evidence="1 2">
    <name type="scientific">Bartonella apihabitans</name>
    <dbReference type="NCBI Taxonomy" id="2750929"/>
    <lineage>
        <taxon>Bacteria</taxon>
        <taxon>Pseudomonadati</taxon>
        <taxon>Pseudomonadota</taxon>
        <taxon>Alphaproteobacteria</taxon>
        <taxon>Hyphomicrobiales</taxon>
        <taxon>Bartonellaceae</taxon>
        <taxon>Bartonella</taxon>
    </lineage>
</organism>
<dbReference type="Proteomes" id="UP000189660">
    <property type="component" value="Chromosome"/>
</dbReference>
<evidence type="ECO:0000313" key="2">
    <source>
        <dbReference type="Proteomes" id="UP000189660"/>
    </source>
</evidence>
<protein>
    <submittedName>
        <fullName evidence="1">PhoP regulatory network protein YrbL</fullName>
    </submittedName>
</protein>
<reference evidence="1 2" key="1">
    <citation type="submission" date="2016-11" db="EMBL/GenBank/DDBJ databases">
        <title>Comparative genomics of Bartonella apis.</title>
        <authorList>
            <person name="Engel P."/>
        </authorList>
    </citation>
    <scope>NUCLEOTIDE SEQUENCE [LARGE SCALE GENOMIC DNA]</scope>
    <source>
        <strain evidence="1 2">BBC0178</strain>
    </source>
</reference>
<accession>A0A1U9MAV7</accession>
<dbReference type="EMBL" id="CP015820">
    <property type="protein sequence ID" value="AQT42427.1"/>
    <property type="molecule type" value="Genomic_DNA"/>
</dbReference>